<dbReference type="PANTHER" id="PTHR22952">
    <property type="entry name" value="CAMP-RESPONSE ELEMENT BINDING PROTEIN-RELATED"/>
    <property type="match status" value="1"/>
</dbReference>
<dbReference type="SMART" id="SM00338">
    <property type="entry name" value="BRLZ"/>
    <property type="match status" value="1"/>
</dbReference>
<dbReference type="GO" id="GO:0003677">
    <property type="term" value="F:DNA binding"/>
    <property type="evidence" value="ECO:0007669"/>
    <property type="project" value="UniProtKB-KW"/>
</dbReference>
<accession>A0A1D2A6M4</accession>
<feature type="compositionally biased region" description="Basic and acidic residues" evidence="4">
    <location>
        <begin position="429"/>
        <end position="440"/>
    </location>
</feature>
<evidence type="ECO:0000256" key="2">
    <source>
        <dbReference type="ARBA" id="ARBA00023125"/>
    </source>
</evidence>
<feature type="region of interest" description="Disordered" evidence="4">
    <location>
        <begin position="67"/>
        <end position="121"/>
    </location>
</feature>
<evidence type="ECO:0000256" key="1">
    <source>
        <dbReference type="ARBA" id="ARBA00004123"/>
    </source>
</evidence>
<organism evidence="6">
    <name type="scientific">Auxenochlorella protothecoides</name>
    <name type="common">Green microalga</name>
    <name type="synonym">Chlorella protothecoides</name>
    <dbReference type="NCBI Taxonomy" id="3075"/>
    <lineage>
        <taxon>Eukaryota</taxon>
        <taxon>Viridiplantae</taxon>
        <taxon>Chlorophyta</taxon>
        <taxon>core chlorophytes</taxon>
        <taxon>Trebouxiophyceae</taxon>
        <taxon>Chlorellales</taxon>
        <taxon>Chlorellaceae</taxon>
        <taxon>Auxenochlorella</taxon>
    </lineage>
</organism>
<dbReference type="CDD" id="cd14686">
    <property type="entry name" value="bZIP"/>
    <property type="match status" value="1"/>
</dbReference>
<dbReference type="PROSITE" id="PS50217">
    <property type="entry name" value="BZIP"/>
    <property type="match status" value="1"/>
</dbReference>
<feature type="region of interest" description="Disordered" evidence="4">
    <location>
        <begin position="38"/>
        <end position="57"/>
    </location>
</feature>
<dbReference type="EMBL" id="GDKF01003762">
    <property type="protein sequence ID" value="JAT74860.1"/>
    <property type="molecule type" value="Transcribed_RNA"/>
</dbReference>
<sequence length="549" mass="58332">CAHAGSQVQPQICCTSHYRNIGRCSVLCMASSAGVEDMRTPDEKGAETCWPSGPPYSTEREVVGDTSQIGSDAMQGPHARRKGRKKVPPVDLARVEDPEERKRQRRLMKNRETAAASRARRQERELLLEDRIRALEQENACLKAKLSSLGIPLDEPSLADPDFMTPPQHPHRVPPRTASGSHAPPAPESGQGEVKAEAAGGSAPRTKVATPLARRAALPLELSTPFGQAIPGVGEERSADGLPGLVPSPPDNFDPLGARYASREAMLASFFSPLREESARLAASPASLGTTPDRPRQTERQLHDILEAAVHQNGASQTAASLTALLHQMVGGPARDGMLGKLQPLAAPASLPPPRLGCGPGLASAARSLDMDLGLPGGSGLAIEALVELGQAQRGAAQCSAAQRGDAAEDEQPGMSNVVRRKRTSPRRRVSEPQRLRVDDSDPGLDALAAGRDGPQAELPPLGPARRQSLPLGGTHPLPPPLLSAPDARPQMGRWNLRLPQWQQAPESLAQEQVAEEGVGATPRPPPRNPTQEKSGQQNPWSPAGLLMM</sequence>
<evidence type="ECO:0000256" key="4">
    <source>
        <dbReference type="SAM" id="MobiDB-lite"/>
    </source>
</evidence>
<dbReference type="Pfam" id="PF00170">
    <property type="entry name" value="bZIP_1"/>
    <property type="match status" value="1"/>
</dbReference>
<proteinExistence type="predicted"/>
<dbReference type="AlphaFoldDB" id="A0A1D2A6M4"/>
<keyword evidence="3" id="KW-0539">Nucleus</keyword>
<feature type="compositionally biased region" description="Basic residues" evidence="4">
    <location>
        <begin position="419"/>
        <end position="428"/>
    </location>
</feature>
<feature type="region of interest" description="Disordered" evidence="4">
    <location>
        <begin position="157"/>
        <end position="208"/>
    </location>
</feature>
<dbReference type="Gene3D" id="1.20.5.170">
    <property type="match status" value="1"/>
</dbReference>
<dbReference type="GO" id="GO:0045893">
    <property type="term" value="P:positive regulation of DNA-templated transcription"/>
    <property type="evidence" value="ECO:0007669"/>
    <property type="project" value="InterPro"/>
</dbReference>
<evidence type="ECO:0000313" key="6">
    <source>
        <dbReference type="EMBL" id="JAT74860.1"/>
    </source>
</evidence>
<dbReference type="InterPro" id="IPR046347">
    <property type="entry name" value="bZIP_sf"/>
</dbReference>
<evidence type="ECO:0000259" key="5">
    <source>
        <dbReference type="PROSITE" id="PS50217"/>
    </source>
</evidence>
<feature type="region of interest" description="Disordered" evidence="4">
    <location>
        <begin position="229"/>
        <end position="250"/>
    </location>
</feature>
<evidence type="ECO:0000256" key="3">
    <source>
        <dbReference type="ARBA" id="ARBA00023242"/>
    </source>
</evidence>
<name>A0A1D2A6M4_AUXPR</name>
<feature type="compositionally biased region" description="Polar residues" evidence="4">
    <location>
        <begin position="530"/>
        <end position="541"/>
    </location>
</feature>
<dbReference type="SUPFAM" id="SSF57959">
    <property type="entry name" value="Leucine zipper domain"/>
    <property type="match status" value="1"/>
</dbReference>
<reference evidence="6" key="1">
    <citation type="submission" date="2015-08" db="EMBL/GenBank/DDBJ databases">
        <authorList>
            <person name="Babu N.S."/>
            <person name="Beckwith C.J."/>
            <person name="Beseler K.G."/>
            <person name="Brison A."/>
            <person name="Carone J.V."/>
            <person name="Caskin T.P."/>
            <person name="Diamond M."/>
            <person name="Durham M.E."/>
            <person name="Foxe J.M."/>
            <person name="Go M."/>
            <person name="Henderson B.A."/>
            <person name="Jones I.B."/>
            <person name="McGettigan J.A."/>
            <person name="Micheletti S.J."/>
            <person name="Nasrallah M.E."/>
            <person name="Ortiz D."/>
            <person name="Piller C.R."/>
            <person name="Privatt S.R."/>
            <person name="Schneider S.L."/>
            <person name="Sharp S."/>
            <person name="Smith T.C."/>
            <person name="Stanton J.D."/>
            <person name="Ullery H.E."/>
            <person name="Wilson R.J."/>
            <person name="Serrano M.G."/>
            <person name="Buck G."/>
            <person name="Lee V."/>
            <person name="Wang Y."/>
            <person name="Carvalho R."/>
            <person name="Voegtly L."/>
            <person name="Shi R."/>
            <person name="Duckworth R."/>
            <person name="Johnson A."/>
            <person name="Loviza R."/>
            <person name="Walstead R."/>
            <person name="Shah Z."/>
            <person name="Kiflezghi M."/>
            <person name="Wade K."/>
            <person name="Ball S.L."/>
            <person name="Bradley K.W."/>
            <person name="Asai D.J."/>
            <person name="Bowman C.A."/>
            <person name="Russell D.A."/>
            <person name="Pope W.H."/>
            <person name="Jacobs-Sera D."/>
            <person name="Hendrix R.W."/>
            <person name="Hatfull G.F."/>
        </authorList>
    </citation>
    <scope>NUCLEOTIDE SEQUENCE</scope>
</reference>
<feature type="region of interest" description="Disordered" evidence="4">
    <location>
        <begin position="400"/>
        <end position="549"/>
    </location>
</feature>
<dbReference type="InterPro" id="IPR004827">
    <property type="entry name" value="bZIP"/>
</dbReference>
<feature type="domain" description="BZIP" evidence="5">
    <location>
        <begin position="100"/>
        <end position="149"/>
    </location>
</feature>
<keyword evidence="2" id="KW-0238">DNA-binding</keyword>
<dbReference type="InterPro" id="IPR043452">
    <property type="entry name" value="BZIP46-like"/>
</dbReference>
<gene>
    <name evidence="6" type="ORF">g.28131</name>
</gene>
<feature type="compositionally biased region" description="Basic and acidic residues" evidence="4">
    <location>
        <begin position="93"/>
        <end position="102"/>
    </location>
</feature>
<dbReference type="GO" id="GO:0003700">
    <property type="term" value="F:DNA-binding transcription factor activity"/>
    <property type="evidence" value="ECO:0007669"/>
    <property type="project" value="InterPro"/>
</dbReference>
<comment type="subcellular location">
    <subcellularLocation>
        <location evidence="1">Nucleus</location>
    </subcellularLocation>
</comment>
<protein>
    <recommendedName>
        <fullName evidence="5">BZIP domain-containing protein</fullName>
    </recommendedName>
</protein>
<dbReference type="PANTHER" id="PTHR22952:SF175">
    <property type="entry name" value="PROTEIN ABSCISIC ACID-INSENSITIVE 5"/>
    <property type="match status" value="1"/>
</dbReference>
<dbReference type="GO" id="GO:0005634">
    <property type="term" value="C:nucleus"/>
    <property type="evidence" value="ECO:0007669"/>
    <property type="project" value="UniProtKB-SubCell"/>
</dbReference>
<feature type="non-terminal residue" evidence="6">
    <location>
        <position position="1"/>
    </location>
</feature>
<feature type="compositionally biased region" description="Basic residues" evidence="4">
    <location>
        <begin position="78"/>
        <end position="87"/>
    </location>
</feature>